<dbReference type="EMBL" id="AANDSR010000016">
    <property type="protein sequence ID" value="EDN9837906.1"/>
    <property type="molecule type" value="Genomic_DNA"/>
</dbReference>
<name>A0A475SVT9_LISMN</name>
<dbReference type="RefSeq" id="WP_009925044.1">
    <property type="nucleotide sequence ID" value="NZ_CADEHJ010000001.1"/>
</dbReference>
<reference evidence="5" key="1">
    <citation type="journal article" date="2018" name="Genome Biol.">
        <title>SKESA: strategic k-mer extension for scrupulous assemblies.</title>
        <authorList>
            <person name="Souvorov A."/>
            <person name="Agarwala R."/>
            <person name="Lipman D.J."/>
        </authorList>
    </citation>
    <scope>NUCLEOTIDE SEQUENCE [LARGE SCALE GENOMIC DNA]</scope>
    <source>
        <strain evidence="5">CFIAFB20160038</strain>
    </source>
</reference>
<gene>
    <name evidence="3" type="ORF">EX365_15760</name>
    <name evidence="2" type="ORF">EXZ73_14645</name>
    <name evidence="4" type="ORF">GJW51_14670</name>
    <name evidence="5" type="ORF">GYU24_14795</name>
    <name evidence="1" type="ORF">UI29_15380</name>
</gene>
<evidence type="ECO:0000313" key="1">
    <source>
        <dbReference type="EMBL" id="EAD3794138.1"/>
    </source>
</evidence>
<dbReference type="Proteomes" id="UP000344343">
    <property type="component" value="Unassembled WGS sequence"/>
</dbReference>
<evidence type="ECO:0000313" key="6">
    <source>
        <dbReference type="Proteomes" id="UP000344343"/>
    </source>
</evidence>
<dbReference type="CDD" id="cd08053">
    <property type="entry name" value="Yqbg"/>
    <property type="match status" value="1"/>
</dbReference>
<evidence type="ECO:0000313" key="5">
    <source>
        <dbReference type="EMBL" id="HAB9176980.1"/>
    </source>
</evidence>
<proteinExistence type="predicted"/>
<evidence type="ECO:0000313" key="7">
    <source>
        <dbReference type="Proteomes" id="UP000345329"/>
    </source>
</evidence>
<dbReference type="Proteomes" id="UP000840928">
    <property type="component" value="Unassembled WGS sequence"/>
</dbReference>
<evidence type="ECO:0000313" key="3">
    <source>
        <dbReference type="EMBL" id="EAD5788003.1"/>
    </source>
</evidence>
<evidence type="ECO:0000313" key="8">
    <source>
        <dbReference type="Proteomes" id="UP000376505"/>
    </source>
</evidence>
<evidence type="ECO:0000313" key="9">
    <source>
        <dbReference type="Proteomes" id="UP000467347"/>
    </source>
</evidence>
<sequence length="131" mass="14704">MPYTTLEFYTNEYAGEHLEQEEFNKLLKSAEREIDTETKYRVRQRGIEAFSEFIQRQIQLATCNQIEYYKEAGGTSELAVSKPDNVSIGRASISDSNFASTATSVNKGMLGSKVREYLAPTGLLYSGIGVR</sequence>
<dbReference type="Proteomes" id="UP000376505">
    <property type="component" value="Unassembled WGS sequence"/>
</dbReference>
<reference evidence="4 9" key="2">
    <citation type="submission" date="2019-11" db="EMBL/GenBank/DDBJ databases">
        <authorList>
            <consortium name="GenomeTrakr: Next Generation Sequencing Network for Food Pathogen Tracability"/>
        </authorList>
    </citation>
    <scope>NUCLEOTIDE SEQUENCE [LARGE SCALE GENOMIC DNA]</scope>
    <source>
        <strain evidence="3 6">FDA00013853</strain>
        <strain evidence="2 8">FSIS31901579</strain>
        <strain evidence="4 9">OSF101448</strain>
        <strain evidence="1 7">VA-WGS-00405</strain>
    </source>
</reference>
<organism evidence="4 9">
    <name type="scientific">Listeria monocytogenes</name>
    <dbReference type="NCBI Taxonomy" id="1639"/>
    <lineage>
        <taxon>Bacteria</taxon>
        <taxon>Bacillati</taxon>
        <taxon>Bacillota</taxon>
        <taxon>Bacilli</taxon>
        <taxon>Bacillales</taxon>
        <taxon>Listeriaceae</taxon>
        <taxon>Listeria</taxon>
    </lineage>
</organism>
<comment type="caution">
    <text evidence="4">The sequence shown here is derived from an EMBL/GenBank/DDBJ whole genome shotgun (WGS) entry which is preliminary data.</text>
</comment>
<dbReference type="Proteomes" id="UP000345329">
    <property type="component" value="Unassembled WGS sequence"/>
</dbReference>
<evidence type="ECO:0008006" key="10">
    <source>
        <dbReference type="Google" id="ProtNLM"/>
    </source>
</evidence>
<dbReference type="InterPro" id="IPR013514">
    <property type="entry name" value="DUF3199_YqbG"/>
</dbReference>
<reference evidence="5" key="3">
    <citation type="submission" date="2020-01" db="EMBL/GenBank/DDBJ databases">
        <authorList>
            <consortium name="NCBI Pathogen Detection Project"/>
        </authorList>
    </citation>
    <scope>NUCLEOTIDE SEQUENCE</scope>
    <source>
        <strain evidence="5">CFIAFB20160038</strain>
    </source>
</reference>
<accession>A0A475SVT9</accession>
<dbReference type="AlphaFoldDB" id="A0A475SVT9"/>
<dbReference type="EMBL" id="DAAIRR010000006">
    <property type="protein sequence ID" value="HAB9176980.1"/>
    <property type="molecule type" value="Genomic_DNA"/>
</dbReference>
<evidence type="ECO:0000313" key="4">
    <source>
        <dbReference type="EMBL" id="EDN9837906.1"/>
    </source>
</evidence>
<dbReference type="EMBL" id="AAANYR010000015">
    <property type="protein sequence ID" value="EAD5788003.1"/>
    <property type="molecule type" value="Genomic_DNA"/>
</dbReference>
<dbReference type="Proteomes" id="UP000467347">
    <property type="component" value="Unassembled WGS sequence"/>
</dbReference>
<protein>
    <recommendedName>
        <fullName evidence="10">DUF4054 domain-containing protein</fullName>
    </recommendedName>
</protein>
<dbReference type="EMBL" id="AAANYN010000032">
    <property type="protein sequence ID" value="EAD5775513.1"/>
    <property type="molecule type" value="Genomic_DNA"/>
</dbReference>
<dbReference type="EMBL" id="AAAMZD010000011">
    <property type="protein sequence ID" value="EAD3794138.1"/>
    <property type="molecule type" value="Genomic_DNA"/>
</dbReference>
<evidence type="ECO:0000313" key="2">
    <source>
        <dbReference type="EMBL" id="EAD5775513.1"/>
    </source>
</evidence>